<feature type="region of interest" description="Disordered" evidence="1">
    <location>
        <begin position="1"/>
        <end position="31"/>
    </location>
</feature>
<dbReference type="AlphaFoldDB" id="A0AAV2ETM9"/>
<keyword evidence="4" id="KW-1185">Reference proteome</keyword>
<proteinExistence type="predicted"/>
<evidence type="ECO:0000256" key="1">
    <source>
        <dbReference type="SAM" id="MobiDB-lite"/>
    </source>
</evidence>
<organism evidence="3 4">
    <name type="scientific">Linum trigynum</name>
    <dbReference type="NCBI Taxonomy" id="586398"/>
    <lineage>
        <taxon>Eukaryota</taxon>
        <taxon>Viridiplantae</taxon>
        <taxon>Streptophyta</taxon>
        <taxon>Embryophyta</taxon>
        <taxon>Tracheophyta</taxon>
        <taxon>Spermatophyta</taxon>
        <taxon>Magnoliopsida</taxon>
        <taxon>eudicotyledons</taxon>
        <taxon>Gunneridae</taxon>
        <taxon>Pentapetalae</taxon>
        <taxon>rosids</taxon>
        <taxon>fabids</taxon>
        <taxon>Malpighiales</taxon>
        <taxon>Linaceae</taxon>
        <taxon>Linum</taxon>
    </lineage>
</organism>
<dbReference type="EMBL" id="OZ034818">
    <property type="protein sequence ID" value="CAL1389376.1"/>
    <property type="molecule type" value="Genomic_DNA"/>
</dbReference>
<dbReference type="SUPFAM" id="SSF54236">
    <property type="entry name" value="Ubiquitin-like"/>
    <property type="match status" value="1"/>
</dbReference>
<dbReference type="Proteomes" id="UP001497516">
    <property type="component" value="Chromosome 5"/>
</dbReference>
<name>A0AAV2ETM9_9ROSI</name>
<dbReference type="InterPro" id="IPR029071">
    <property type="entry name" value="Ubiquitin-like_domsf"/>
</dbReference>
<dbReference type="Gene3D" id="3.10.20.90">
    <property type="entry name" value="Phosphatidylinositol 3-kinase Catalytic Subunit, Chain A, domain 1"/>
    <property type="match status" value="1"/>
</dbReference>
<evidence type="ECO:0000259" key="2">
    <source>
        <dbReference type="PROSITE" id="PS50053"/>
    </source>
</evidence>
<gene>
    <name evidence="3" type="ORF">LTRI10_LOCUS30237</name>
</gene>
<dbReference type="InterPro" id="IPR000626">
    <property type="entry name" value="Ubiquitin-like_dom"/>
</dbReference>
<evidence type="ECO:0000313" key="4">
    <source>
        <dbReference type="Proteomes" id="UP001497516"/>
    </source>
</evidence>
<sequence length="147" mass="16137">MAYRRTDMVPGGESVITEDDAAAGSGGLHESCTNGARVRERAAATINYFRGSIEVTVRSAALFPGRELRISCLERDTVGELKQEIRSKWPVFVRDDITLYRSAADGGRPVKMEDDDAALSEYSVSDGAVIDAEYARADGWQRIRSMT</sequence>
<feature type="domain" description="Ubiquitin-like" evidence="2">
    <location>
        <begin position="53"/>
        <end position="139"/>
    </location>
</feature>
<evidence type="ECO:0000313" key="3">
    <source>
        <dbReference type="EMBL" id="CAL1389376.1"/>
    </source>
</evidence>
<accession>A0AAV2ETM9</accession>
<reference evidence="3 4" key="1">
    <citation type="submission" date="2024-04" db="EMBL/GenBank/DDBJ databases">
        <authorList>
            <person name="Fracassetti M."/>
        </authorList>
    </citation>
    <scope>NUCLEOTIDE SEQUENCE [LARGE SCALE GENOMIC DNA]</scope>
</reference>
<dbReference type="PROSITE" id="PS50053">
    <property type="entry name" value="UBIQUITIN_2"/>
    <property type="match status" value="1"/>
</dbReference>
<protein>
    <recommendedName>
        <fullName evidence="2">Ubiquitin-like domain-containing protein</fullName>
    </recommendedName>
</protein>
<dbReference type="CDD" id="cd17039">
    <property type="entry name" value="Ubl_ubiquitin_like"/>
    <property type="match status" value="1"/>
</dbReference>